<dbReference type="AlphaFoldDB" id="A0AA38G5D2"/>
<proteinExistence type="predicted"/>
<evidence type="ECO:0000256" key="1">
    <source>
        <dbReference type="SAM" id="MobiDB-lite"/>
    </source>
</evidence>
<reference evidence="2 3" key="1">
    <citation type="journal article" date="2021" name="Nat. Plants">
        <title>The Taxus genome provides insights into paclitaxel biosynthesis.</title>
        <authorList>
            <person name="Xiong X."/>
            <person name="Gou J."/>
            <person name="Liao Q."/>
            <person name="Li Y."/>
            <person name="Zhou Q."/>
            <person name="Bi G."/>
            <person name="Li C."/>
            <person name="Du R."/>
            <person name="Wang X."/>
            <person name="Sun T."/>
            <person name="Guo L."/>
            <person name="Liang H."/>
            <person name="Lu P."/>
            <person name="Wu Y."/>
            <person name="Zhang Z."/>
            <person name="Ro D.K."/>
            <person name="Shang Y."/>
            <person name="Huang S."/>
            <person name="Yan J."/>
        </authorList>
    </citation>
    <scope>NUCLEOTIDE SEQUENCE [LARGE SCALE GENOMIC DNA]</scope>
    <source>
        <strain evidence="2">Ta-2019</strain>
    </source>
</reference>
<feature type="region of interest" description="Disordered" evidence="1">
    <location>
        <begin position="1"/>
        <end position="26"/>
    </location>
</feature>
<protein>
    <submittedName>
        <fullName evidence="2">Uncharacterized protein</fullName>
    </submittedName>
</protein>
<evidence type="ECO:0000313" key="2">
    <source>
        <dbReference type="EMBL" id="KAH9316681.1"/>
    </source>
</evidence>
<evidence type="ECO:0000313" key="3">
    <source>
        <dbReference type="Proteomes" id="UP000824469"/>
    </source>
</evidence>
<feature type="non-terminal residue" evidence="2">
    <location>
        <position position="75"/>
    </location>
</feature>
<accession>A0AA38G5D2</accession>
<gene>
    <name evidence="2" type="ORF">KI387_025308</name>
</gene>
<comment type="caution">
    <text evidence="2">The sequence shown here is derived from an EMBL/GenBank/DDBJ whole genome shotgun (WGS) entry which is preliminary data.</text>
</comment>
<organism evidence="2 3">
    <name type="scientific">Taxus chinensis</name>
    <name type="common">Chinese yew</name>
    <name type="synonym">Taxus wallichiana var. chinensis</name>
    <dbReference type="NCBI Taxonomy" id="29808"/>
    <lineage>
        <taxon>Eukaryota</taxon>
        <taxon>Viridiplantae</taxon>
        <taxon>Streptophyta</taxon>
        <taxon>Embryophyta</taxon>
        <taxon>Tracheophyta</taxon>
        <taxon>Spermatophyta</taxon>
        <taxon>Pinopsida</taxon>
        <taxon>Pinidae</taxon>
        <taxon>Conifers II</taxon>
        <taxon>Cupressales</taxon>
        <taxon>Taxaceae</taxon>
        <taxon>Taxus</taxon>
    </lineage>
</organism>
<keyword evidence="3" id="KW-1185">Reference proteome</keyword>
<sequence length="75" mass="8705">VNFEHEHEGSLPHKFDKEDDPLDGEEIPQKPILKLSQKLENLGSSSRNLHKDKLKMKSGEFHFDPYDDTNFKVAK</sequence>
<dbReference type="Proteomes" id="UP000824469">
    <property type="component" value="Unassembled WGS sequence"/>
</dbReference>
<dbReference type="EMBL" id="JAHRHJ020000005">
    <property type="protein sequence ID" value="KAH9316681.1"/>
    <property type="molecule type" value="Genomic_DNA"/>
</dbReference>
<feature type="non-terminal residue" evidence="2">
    <location>
        <position position="1"/>
    </location>
</feature>
<name>A0AA38G5D2_TAXCH</name>
<feature type="compositionally biased region" description="Basic and acidic residues" evidence="1">
    <location>
        <begin position="1"/>
        <end position="17"/>
    </location>
</feature>